<dbReference type="InterPro" id="IPR000719">
    <property type="entry name" value="Prot_kinase_dom"/>
</dbReference>
<dbReference type="EMBL" id="MN739626">
    <property type="protein sequence ID" value="QHT16471.1"/>
    <property type="molecule type" value="Genomic_DNA"/>
</dbReference>
<dbReference type="PROSITE" id="PS50011">
    <property type="entry name" value="PROTEIN_KINASE_DOM"/>
    <property type="match status" value="1"/>
</dbReference>
<dbReference type="SUPFAM" id="SSF56112">
    <property type="entry name" value="Protein kinase-like (PK-like)"/>
    <property type="match status" value="1"/>
</dbReference>
<evidence type="ECO:0000313" key="2">
    <source>
        <dbReference type="EMBL" id="QHT16471.1"/>
    </source>
</evidence>
<dbReference type="GO" id="GO:0004672">
    <property type="term" value="F:protein kinase activity"/>
    <property type="evidence" value="ECO:0007669"/>
    <property type="project" value="InterPro"/>
</dbReference>
<dbReference type="InterPro" id="IPR011009">
    <property type="entry name" value="Kinase-like_dom_sf"/>
</dbReference>
<reference evidence="2" key="1">
    <citation type="journal article" date="2020" name="Nature">
        <title>Giant virus diversity and host interactions through global metagenomics.</title>
        <authorList>
            <person name="Schulz F."/>
            <person name="Roux S."/>
            <person name="Paez-Espino D."/>
            <person name="Jungbluth S."/>
            <person name="Walsh D.A."/>
            <person name="Denef V.J."/>
            <person name="McMahon K.D."/>
            <person name="Konstantinidis K.T."/>
            <person name="Eloe-Fadrosh E.A."/>
            <person name="Kyrpides N.C."/>
            <person name="Woyke T."/>
        </authorList>
    </citation>
    <scope>NUCLEOTIDE SEQUENCE</scope>
    <source>
        <strain evidence="2">GVMAG-M-3300023174-189</strain>
    </source>
</reference>
<sequence>MLGGRIRGQGTYGCIFQPALKCRGNKKNSNSSMVGKITSKQDAKNELEIAKILGSIQNSSEYVVLTETTKCIPRVKAKQTDNEIEECELLKTMDLDETVQVMMPWGGYPLSRINLDPFLFDYFRFVEEILACGAFLVLNDLCHFDIWGNNFLFDKYNKPRLIDFGFTFQASKLTISDLSNRWRILGVDHDTETPEVTLMLAAHSNIPVERIIRGLQEEKPAVQNLAAFCDVNPSHWAGELYQWSLDSNSFQQHDWLSCWKVYWPGFDAWSIGAMLLSVLEIEMANSAFVKSKAWNEKGDLIKKVLKGLCRAHPAFRLDAVEALNVLTDGKHPLISSGSVGSEWIAEKQKTRPMN</sequence>
<name>A0A6C0DJ61_9ZZZZ</name>
<protein>
    <recommendedName>
        <fullName evidence="1">Protein kinase domain-containing protein</fullName>
    </recommendedName>
</protein>
<organism evidence="2">
    <name type="scientific">viral metagenome</name>
    <dbReference type="NCBI Taxonomy" id="1070528"/>
    <lineage>
        <taxon>unclassified sequences</taxon>
        <taxon>metagenomes</taxon>
        <taxon>organismal metagenomes</taxon>
    </lineage>
</organism>
<proteinExistence type="predicted"/>
<evidence type="ECO:0000259" key="1">
    <source>
        <dbReference type="PROSITE" id="PS50011"/>
    </source>
</evidence>
<accession>A0A6C0DJ61</accession>
<dbReference type="AlphaFoldDB" id="A0A6C0DJ61"/>
<dbReference type="GO" id="GO:0005524">
    <property type="term" value="F:ATP binding"/>
    <property type="evidence" value="ECO:0007669"/>
    <property type="project" value="InterPro"/>
</dbReference>
<feature type="domain" description="Protein kinase" evidence="1">
    <location>
        <begin position="1"/>
        <end position="334"/>
    </location>
</feature>
<dbReference type="Gene3D" id="1.10.510.10">
    <property type="entry name" value="Transferase(Phosphotransferase) domain 1"/>
    <property type="match status" value="1"/>
</dbReference>